<keyword evidence="3" id="KW-1185">Reference proteome</keyword>
<protein>
    <recommendedName>
        <fullName evidence="4">Glycine zipper family protein</fullName>
    </recommendedName>
</protein>
<evidence type="ECO:0000313" key="2">
    <source>
        <dbReference type="EMBL" id="MBW3363684.1"/>
    </source>
</evidence>
<dbReference type="EMBL" id="JAHWXQ010000001">
    <property type="protein sequence ID" value="MBW3363684.1"/>
    <property type="molecule type" value="Genomic_DNA"/>
</dbReference>
<name>A0ABS6X7R6_9BACT</name>
<accession>A0ABS6X7R6</accession>
<comment type="caution">
    <text evidence="2">The sequence shown here is derived from an EMBL/GenBank/DDBJ whole genome shotgun (WGS) entry which is preliminary data.</text>
</comment>
<proteinExistence type="predicted"/>
<feature type="transmembrane region" description="Helical" evidence="1">
    <location>
        <begin position="117"/>
        <end position="137"/>
    </location>
</feature>
<sequence>MEIIPLTPRPEIEQNEKLIKNYIQFENLLNELKTRQLPDEIITHINNEISLINTTSASEKDLAKQISKSQSGILKLIEKELKLVPKNHYRNLWLPLGMSTFGLPLGVAFGLSLDNMAFLGIGLPIGMAFGVALGTALDNKAEKNGTQLNLEMKH</sequence>
<dbReference type="Proteomes" id="UP000774935">
    <property type="component" value="Unassembled WGS sequence"/>
</dbReference>
<reference evidence="2 3" key="1">
    <citation type="submission" date="2021-07" db="EMBL/GenBank/DDBJ databases">
        <authorList>
            <person name="Kim M.K."/>
        </authorList>
    </citation>
    <scope>NUCLEOTIDE SEQUENCE [LARGE SCALE GENOMIC DNA]</scope>
    <source>
        <strain evidence="2 3">HLY7-15</strain>
    </source>
</reference>
<evidence type="ECO:0000313" key="3">
    <source>
        <dbReference type="Proteomes" id="UP000774935"/>
    </source>
</evidence>
<organism evidence="2 3">
    <name type="scientific">Pontibacter populi</name>
    <dbReference type="NCBI Taxonomy" id="890055"/>
    <lineage>
        <taxon>Bacteria</taxon>
        <taxon>Pseudomonadati</taxon>
        <taxon>Bacteroidota</taxon>
        <taxon>Cytophagia</taxon>
        <taxon>Cytophagales</taxon>
        <taxon>Hymenobacteraceae</taxon>
        <taxon>Pontibacter</taxon>
    </lineage>
</organism>
<evidence type="ECO:0008006" key="4">
    <source>
        <dbReference type="Google" id="ProtNLM"/>
    </source>
</evidence>
<gene>
    <name evidence="2" type="ORF">KYK27_01420</name>
</gene>
<keyword evidence="1" id="KW-1133">Transmembrane helix</keyword>
<keyword evidence="1" id="KW-0812">Transmembrane</keyword>
<feature type="transmembrane region" description="Helical" evidence="1">
    <location>
        <begin position="92"/>
        <end position="111"/>
    </location>
</feature>
<dbReference type="RefSeq" id="WP_199108286.1">
    <property type="nucleotide sequence ID" value="NZ_JAHWXQ010000001.1"/>
</dbReference>
<evidence type="ECO:0000256" key="1">
    <source>
        <dbReference type="SAM" id="Phobius"/>
    </source>
</evidence>
<keyword evidence="1" id="KW-0472">Membrane</keyword>